<dbReference type="Gene3D" id="3.40.50.12580">
    <property type="match status" value="1"/>
</dbReference>
<gene>
    <name evidence="1" type="ORF">AAM4_1713</name>
</gene>
<sequence length="195" mass="20851">MWLTGFPRHDAMRALLGRERDRVVLAPTWSPTLSRALDQDPARTDLLDAFYAPWLQLAAALGEASVDAVLFAHPKLALAAPAWFRALAVATTTGTDVPEQLSRAWAVISDRSSILDDAMLLGAVAIVWSPDGTGDADAYRRMHVQAGAVSAASSGQAVAAVLDARDGRLQPASELIIPDAGACERILSRLLEERL</sequence>
<dbReference type="EMBL" id="LK995511">
    <property type="protein sequence ID" value="CED91545.1"/>
    <property type="molecule type" value="Genomic_DNA"/>
</dbReference>
<evidence type="ECO:0000313" key="1">
    <source>
        <dbReference type="EMBL" id="CED91545.1"/>
    </source>
</evidence>
<accession>A0A1L7RC90</accession>
<protein>
    <submittedName>
        <fullName evidence="1">Conserved domain protein</fullName>
    </submittedName>
</protein>
<proteinExistence type="predicted"/>
<name>A0A1L7RC90_9ACTO</name>
<organism evidence="1">
    <name type="scientific">Actinomyces succiniciruminis</name>
    <dbReference type="NCBI Taxonomy" id="1522002"/>
    <lineage>
        <taxon>Bacteria</taxon>
        <taxon>Bacillati</taxon>
        <taxon>Actinomycetota</taxon>
        <taxon>Actinomycetes</taxon>
        <taxon>Actinomycetales</taxon>
        <taxon>Actinomycetaceae</taxon>
        <taxon>Actinomyces</taxon>
    </lineage>
</organism>
<reference evidence="1" key="1">
    <citation type="submission" date="2014-07" db="EMBL/GenBank/DDBJ databases">
        <authorList>
            <person name="Zhang J.E."/>
            <person name="Yang H."/>
            <person name="Guo J."/>
            <person name="Deng Z."/>
            <person name="Luo H."/>
            <person name="Luo M."/>
            <person name="Zhao B."/>
        </authorList>
    </citation>
    <scope>NUCLEOTIDE SEQUENCE</scope>
    <source>
        <strain evidence="1">AM4</strain>
    </source>
</reference>
<dbReference type="InterPro" id="IPR043148">
    <property type="entry name" value="TagF_C"/>
</dbReference>
<dbReference type="AlphaFoldDB" id="A0A1L7RC90"/>